<accession>A0A1W0WTL5</accession>
<evidence type="ECO:0000313" key="3">
    <source>
        <dbReference type="Proteomes" id="UP000192578"/>
    </source>
</evidence>
<sequence length="311" mass="34897">MSKQCHAKVDRTDTVDAVDRTAEPANFVSVVIAVHVDRVVLVLWLDNHFLPHHCPRHPGGTSRSATKFRGFVKVDYAKGGVWCLEACNLDIDFDILFQEFLGIGQKISWTGWTITSSRTAVRDLLAENSTARRNPDVSSKGCSAIISNIFRSSCYAARSVEGQMKLGVVLLVEKLVGRSNSSGEAEIADVSMESIRSSDEGVSAGIRTFQLMTQGFNGLIGRLTRMEKELSDQKKEIADQKKEIADQKKEIADLKKEVADLKQKNRRLETRLVKKSERIRHLEQMLQVKGVSPYPMQLKKVKNQRKRQIAD</sequence>
<dbReference type="SUPFAM" id="SSF144284">
    <property type="entry name" value="Sec2 N-terminal region"/>
    <property type="match status" value="1"/>
</dbReference>
<comment type="caution">
    <text evidence="2">The sequence shown here is derived from an EMBL/GenBank/DDBJ whole genome shotgun (WGS) entry which is preliminary data.</text>
</comment>
<dbReference type="AlphaFoldDB" id="A0A1W0WTL5"/>
<gene>
    <name evidence="2" type="ORF">BV898_07361</name>
</gene>
<protein>
    <submittedName>
        <fullName evidence="2">Uncharacterized protein</fullName>
    </submittedName>
</protein>
<evidence type="ECO:0000313" key="2">
    <source>
        <dbReference type="EMBL" id="OQV18535.1"/>
    </source>
</evidence>
<name>A0A1W0WTL5_HYPEX</name>
<proteinExistence type="predicted"/>
<organism evidence="2 3">
    <name type="scientific">Hypsibius exemplaris</name>
    <name type="common">Freshwater tardigrade</name>
    <dbReference type="NCBI Taxonomy" id="2072580"/>
    <lineage>
        <taxon>Eukaryota</taxon>
        <taxon>Metazoa</taxon>
        <taxon>Ecdysozoa</taxon>
        <taxon>Tardigrada</taxon>
        <taxon>Eutardigrada</taxon>
        <taxon>Parachela</taxon>
        <taxon>Hypsibioidea</taxon>
        <taxon>Hypsibiidae</taxon>
        <taxon>Hypsibius</taxon>
    </lineage>
</organism>
<dbReference type="Proteomes" id="UP000192578">
    <property type="component" value="Unassembled WGS sequence"/>
</dbReference>
<feature type="coiled-coil region" evidence="1">
    <location>
        <begin position="223"/>
        <end position="285"/>
    </location>
</feature>
<keyword evidence="3" id="KW-1185">Reference proteome</keyword>
<dbReference type="Gene3D" id="1.10.287.1490">
    <property type="match status" value="1"/>
</dbReference>
<dbReference type="EMBL" id="MTYJ01000048">
    <property type="protein sequence ID" value="OQV18535.1"/>
    <property type="molecule type" value="Genomic_DNA"/>
</dbReference>
<evidence type="ECO:0000256" key="1">
    <source>
        <dbReference type="SAM" id="Coils"/>
    </source>
</evidence>
<dbReference type="OrthoDB" id="16092at2759"/>
<reference evidence="3" key="1">
    <citation type="submission" date="2017-01" db="EMBL/GenBank/DDBJ databases">
        <title>Comparative genomics of anhydrobiosis in the tardigrade Hypsibius dujardini.</title>
        <authorList>
            <person name="Yoshida Y."/>
            <person name="Koutsovoulos G."/>
            <person name="Laetsch D."/>
            <person name="Stevens L."/>
            <person name="Kumar S."/>
            <person name="Horikawa D."/>
            <person name="Ishino K."/>
            <person name="Komine S."/>
            <person name="Tomita M."/>
            <person name="Blaxter M."/>
            <person name="Arakawa K."/>
        </authorList>
    </citation>
    <scope>NUCLEOTIDE SEQUENCE [LARGE SCALE GENOMIC DNA]</scope>
    <source>
        <strain evidence="3">Z151</strain>
    </source>
</reference>
<keyword evidence="1" id="KW-0175">Coiled coil</keyword>